<dbReference type="EMBL" id="JBICCN010000232">
    <property type="protein sequence ID" value="KAL3085063.1"/>
    <property type="molecule type" value="Genomic_DNA"/>
</dbReference>
<accession>A0ABD2IZD3</accession>
<reference evidence="2 3" key="1">
    <citation type="submission" date="2024-10" db="EMBL/GenBank/DDBJ databases">
        <authorList>
            <person name="Kim D."/>
        </authorList>
    </citation>
    <scope>NUCLEOTIDE SEQUENCE [LARGE SCALE GENOMIC DNA]</scope>
    <source>
        <strain evidence="2">Taebaek</strain>
    </source>
</reference>
<comment type="caution">
    <text evidence="2">The sequence shown here is derived from an EMBL/GenBank/DDBJ whole genome shotgun (WGS) entry which is preliminary data.</text>
</comment>
<evidence type="ECO:0000313" key="2">
    <source>
        <dbReference type="EMBL" id="KAL3085063.1"/>
    </source>
</evidence>
<proteinExistence type="predicted"/>
<name>A0ABD2IZD3_HETSC</name>
<sequence length="382" mass="43312">MPNSINRLFRRLRESHGDGGKKPKKASVVSGCCSRRTSSTISQPSNRKMSVPVKCKCHFDGPLLPEALLFRIFDGVDSPFELFSLRLTNKNCADFVRSKISRVSEMDLRRVSFDQLSSLSANSSGTSAQSETTVILQGEQWHVHPSGYKVLCRMRPANDGETDNEKDKNKANDESSASNPSEDTSTGTEMLCLEVLVDEEWTSREISILCSLVNEFRHSVQRISVDAPIFELIVANFASIDLNRWFAYQCFVKAVDDGQMGASLNKMAAQLRHHDENDQMEFVPRTSELYWPNAKTILIRTTERESVHLARVLFYGVRSTLFMDRRRLDRLALLVNVADAAIAQLSMADRPKELVRNLYHFRCWAGSPGFDDRFSQQWRCVA</sequence>
<keyword evidence="3" id="KW-1185">Reference proteome</keyword>
<protein>
    <recommendedName>
        <fullName evidence="4">F-box domain-containing protein</fullName>
    </recommendedName>
</protein>
<dbReference type="AlphaFoldDB" id="A0ABD2IZD3"/>
<organism evidence="2 3">
    <name type="scientific">Heterodera schachtii</name>
    <name type="common">Sugarbeet cyst nematode worm</name>
    <name type="synonym">Tylenchus schachtii</name>
    <dbReference type="NCBI Taxonomy" id="97005"/>
    <lineage>
        <taxon>Eukaryota</taxon>
        <taxon>Metazoa</taxon>
        <taxon>Ecdysozoa</taxon>
        <taxon>Nematoda</taxon>
        <taxon>Chromadorea</taxon>
        <taxon>Rhabditida</taxon>
        <taxon>Tylenchina</taxon>
        <taxon>Tylenchomorpha</taxon>
        <taxon>Tylenchoidea</taxon>
        <taxon>Heteroderidae</taxon>
        <taxon>Heteroderinae</taxon>
        <taxon>Heterodera</taxon>
    </lineage>
</organism>
<dbReference type="Proteomes" id="UP001620645">
    <property type="component" value="Unassembled WGS sequence"/>
</dbReference>
<evidence type="ECO:0000313" key="3">
    <source>
        <dbReference type="Proteomes" id="UP001620645"/>
    </source>
</evidence>
<feature type="compositionally biased region" description="Basic and acidic residues" evidence="1">
    <location>
        <begin position="163"/>
        <end position="173"/>
    </location>
</feature>
<evidence type="ECO:0008006" key="4">
    <source>
        <dbReference type="Google" id="ProtNLM"/>
    </source>
</evidence>
<evidence type="ECO:0000256" key="1">
    <source>
        <dbReference type="SAM" id="MobiDB-lite"/>
    </source>
</evidence>
<feature type="region of interest" description="Disordered" evidence="1">
    <location>
        <begin position="159"/>
        <end position="186"/>
    </location>
</feature>
<feature type="compositionally biased region" description="Polar residues" evidence="1">
    <location>
        <begin position="174"/>
        <end position="186"/>
    </location>
</feature>
<gene>
    <name evidence="2" type="ORF">niasHS_010132</name>
</gene>